<dbReference type="SUPFAM" id="SSF57667">
    <property type="entry name" value="beta-beta-alpha zinc fingers"/>
    <property type="match status" value="2"/>
</dbReference>
<comment type="subcellular location">
    <subcellularLocation>
        <location evidence="1">Nucleus</location>
    </subcellularLocation>
</comment>
<feature type="domain" description="C2H2-type" evidence="7">
    <location>
        <begin position="149"/>
        <end position="176"/>
    </location>
</feature>
<keyword evidence="2" id="KW-0479">Metal-binding</keyword>
<dbReference type="InterPro" id="IPR001909">
    <property type="entry name" value="KRAB"/>
</dbReference>
<dbReference type="Gene3D" id="3.30.160.60">
    <property type="entry name" value="Classic Zinc Finger"/>
    <property type="match status" value="3"/>
</dbReference>
<dbReference type="PANTHER" id="PTHR23234:SF10">
    <property type="entry name" value="RIKEN CDNA 6720489N17 GENE-RELATED"/>
    <property type="match status" value="1"/>
</dbReference>
<organism evidence="9 10">
    <name type="scientific">Apodemus speciosus</name>
    <name type="common">Large Japanese field mouse</name>
    <dbReference type="NCBI Taxonomy" id="105296"/>
    <lineage>
        <taxon>Eukaryota</taxon>
        <taxon>Metazoa</taxon>
        <taxon>Chordata</taxon>
        <taxon>Craniata</taxon>
        <taxon>Vertebrata</taxon>
        <taxon>Euteleostomi</taxon>
        <taxon>Mammalia</taxon>
        <taxon>Eutheria</taxon>
        <taxon>Euarchontoglires</taxon>
        <taxon>Glires</taxon>
        <taxon>Rodentia</taxon>
        <taxon>Myomorpha</taxon>
        <taxon>Muroidea</taxon>
        <taxon>Muridae</taxon>
        <taxon>Murinae</taxon>
        <taxon>Apodemus</taxon>
    </lineage>
</organism>
<evidence type="ECO:0000256" key="6">
    <source>
        <dbReference type="PROSITE-ProRule" id="PRU00042"/>
    </source>
</evidence>
<evidence type="ECO:0000256" key="5">
    <source>
        <dbReference type="ARBA" id="ARBA00022833"/>
    </source>
</evidence>
<dbReference type="Proteomes" id="UP001623349">
    <property type="component" value="Unassembled WGS sequence"/>
</dbReference>
<accession>A0ABQ0FGF2</accession>
<name>A0ABQ0FGF2_APOSI</name>
<keyword evidence="3" id="KW-0677">Repeat</keyword>
<keyword evidence="10" id="KW-1185">Reference proteome</keyword>
<evidence type="ECO:0000256" key="1">
    <source>
        <dbReference type="ARBA" id="ARBA00004123"/>
    </source>
</evidence>
<dbReference type="InterPro" id="IPR036051">
    <property type="entry name" value="KRAB_dom_sf"/>
</dbReference>
<dbReference type="CDD" id="cd07765">
    <property type="entry name" value="KRAB_A-box"/>
    <property type="match status" value="1"/>
</dbReference>
<dbReference type="PROSITE" id="PS50157">
    <property type="entry name" value="ZINC_FINGER_C2H2_2"/>
    <property type="match status" value="3"/>
</dbReference>
<dbReference type="InterPro" id="IPR050758">
    <property type="entry name" value="Znf_C2H2-type"/>
</dbReference>
<comment type="caution">
    <text evidence="9">The sequence shown here is derived from an EMBL/GenBank/DDBJ whole genome shotgun (WGS) entry which is preliminary data.</text>
</comment>
<evidence type="ECO:0000259" key="7">
    <source>
        <dbReference type="PROSITE" id="PS50157"/>
    </source>
</evidence>
<dbReference type="Pfam" id="PF01352">
    <property type="entry name" value="KRAB"/>
    <property type="match status" value="1"/>
</dbReference>
<protein>
    <submittedName>
        <fullName evidence="9">Pluripotency-associated transcript 25</fullName>
    </submittedName>
</protein>
<evidence type="ECO:0000313" key="10">
    <source>
        <dbReference type="Proteomes" id="UP001623349"/>
    </source>
</evidence>
<proteinExistence type="predicted"/>
<evidence type="ECO:0000256" key="2">
    <source>
        <dbReference type="ARBA" id="ARBA00022723"/>
    </source>
</evidence>
<reference evidence="9 10" key="1">
    <citation type="submission" date="2024-08" db="EMBL/GenBank/DDBJ databases">
        <title>The draft genome of Apodemus speciosus.</title>
        <authorList>
            <person name="Nabeshima K."/>
            <person name="Suzuki S."/>
            <person name="Onuma M."/>
        </authorList>
    </citation>
    <scope>NUCLEOTIDE SEQUENCE [LARGE SCALE GENOMIC DNA]</scope>
    <source>
        <strain evidence="9">IB14-021</strain>
    </source>
</reference>
<evidence type="ECO:0000259" key="8">
    <source>
        <dbReference type="PROSITE" id="PS50805"/>
    </source>
</evidence>
<evidence type="ECO:0000256" key="3">
    <source>
        <dbReference type="ARBA" id="ARBA00022737"/>
    </source>
</evidence>
<feature type="domain" description="KRAB" evidence="8">
    <location>
        <begin position="4"/>
        <end position="87"/>
    </location>
</feature>
<dbReference type="PANTHER" id="PTHR23234">
    <property type="entry name" value="ZNF44 PROTEIN"/>
    <property type="match status" value="1"/>
</dbReference>
<dbReference type="SUPFAM" id="SSF109640">
    <property type="entry name" value="KRAB domain (Kruppel-associated box)"/>
    <property type="match status" value="1"/>
</dbReference>
<gene>
    <name evidence="9" type="ORF">APTSU1_001353100</name>
</gene>
<keyword evidence="5" id="KW-0862">Zinc</keyword>
<sequence>MIAVTYEDVHVNFTQEEWAFLDPSQKMFYKDVILETHRNLNTIDRVSLYSPGFPGTLYIYQAGLELRNKPASVCQVLELKVHERSQSAEKPSEYTQGGKAFALYADRHAQRHERVHTEKKLHIVIQYVEAFAQHSLQIRKRAQTGKKVYEWNQCGKAFANHSHLKRYQIVHTGEKPYEHNRCNKAFSGHTNLLQHKGIHTGKKCYECEQCGKAFSHHS</sequence>
<feature type="domain" description="C2H2-type" evidence="7">
    <location>
        <begin position="205"/>
        <end position="218"/>
    </location>
</feature>
<dbReference type="InterPro" id="IPR013087">
    <property type="entry name" value="Znf_C2H2_type"/>
</dbReference>
<dbReference type="Gene3D" id="6.10.140.140">
    <property type="match status" value="1"/>
</dbReference>
<evidence type="ECO:0000313" key="9">
    <source>
        <dbReference type="EMBL" id="GAB1298295.1"/>
    </source>
</evidence>
<feature type="domain" description="C2H2-type" evidence="7">
    <location>
        <begin position="177"/>
        <end position="204"/>
    </location>
</feature>
<evidence type="ECO:0000256" key="4">
    <source>
        <dbReference type="ARBA" id="ARBA00022771"/>
    </source>
</evidence>
<dbReference type="PROSITE" id="PS50805">
    <property type="entry name" value="KRAB"/>
    <property type="match status" value="1"/>
</dbReference>
<dbReference type="SMART" id="SM00349">
    <property type="entry name" value="KRAB"/>
    <property type="match status" value="1"/>
</dbReference>
<dbReference type="EMBL" id="BAAFST010000013">
    <property type="protein sequence ID" value="GAB1298295.1"/>
    <property type="molecule type" value="Genomic_DNA"/>
</dbReference>
<dbReference type="InterPro" id="IPR036236">
    <property type="entry name" value="Znf_C2H2_sf"/>
</dbReference>
<keyword evidence="4 6" id="KW-0863">Zinc-finger</keyword>